<evidence type="ECO:0000256" key="1">
    <source>
        <dbReference type="ARBA" id="ARBA00007789"/>
    </source>
</evidence>
<dbReference type="InterPro" id="IPR036661">
    <property type="entry name" value="Luciferase-like_sf"/>
</dbReference>
<dbReference type="Gene3D" id="3.20.20.30">
    <property type="entry name" value="Luciferase-like domain"/>
    <property type="match status" value="1"/>
</dbReference>
<reference evidence="3 4" key="1">
    <citation type="submission" date="2023-02" db="EMBL/GenBank/DDBJ databases">
        <title>Defining the Infant Male Urobiome and Moving Towards Mechanisms in Urobiome Research.</title>
        <authorList>
            <person name="Reasoner S."/>
            <person name="Flores V."/>
            <person name="Van Horn G."/>
            <person name="Morales G."/>
            <person name="Peard L."/>
            <person name="Abelson B."/>
            <person name="Manuel C."/>
            <person name="Lee J."/>
            <person name="Baker B."/>
            <person name="Williams T."/>
            <person name="Schmitz J."/>
            <person name="Clayton D."/>
            <person name="Hadjifrangiskou M."/>
        </authorList>
    </citation>
    <scope>NUCLEOTIDE SEQUENCE [LARGE SCALE GENOMIC DNA]</scope>
    <source>
        <strain evidence="3 4">AS1053</strain>
    </source>
</reference>
<dbReference type="NCBIfam" id="TIGR03558">
    <property type="entry name" value="oxido_grp_1"/>
    <property type="match status" value="1"/>
</dbReference>
<dbReference type="InterPro" id="IPR019949">
    <property type="entry name" value="CmoO-like"/>
</dbReference>
<evidence type="ECO:0000313" key="3">
    <source>
        <dbReference type="EMBL" id="MDE1655596.1"/>
    </source>
</evidence>
<dbReference type="PANTHER" id="PTHR30137:SF6">
    <property type="entry name" value="LUCIFERASE-LIKE MONOOXYGENASE"/>
    <property type="match status" value="1"/>
</dbReference>
<comment type="similarity">
    <text evidence="1">To bacterial alkanal monooxygenase alpha and beta chains.</text>
</comment>
<proteinExistence type="predicted"/>
<keyword evidence="4" id="KW-1185">Reference proteome</keyword>
<dbReference type="InterPro" id="IPR011251">
    <property type="entry name" value="Luciferase-like_dom"/>
</dbReference>
<dbReference type="InterPro" id="IPR050766">
    <property type="entry name" value="Bact_Lucif_Oxidored"/>
</dbReference>
<name>A0ABT5V453_9ACTO</name>
<sequence length="340" mass="36665">MDISVTGVAMNVPLSVLDFATRYDGEAPAAALHRCVDLAQRAEALGYTRVWYTEHHNMPTVISSSPAIIIGYVASHTARIRLGAGGVMLPNHSPLVVAEQFGALAEMYPNRIDLGLGRAPGTDSRTLYALRRDASAYENFPRDVMELQGFLGDTSRVPGVAAYPGQGTHVPLIILGSSLFGADLAAQLGLPYSFASHFAPRLLHEAIAHYRENFQPSEALAHPYVIAAVNVTAAETSEAAAREFERVKRARVRNMLLRGAPGRDISDADLAAVLDSAQGRQILDMLRYTAVGNATEVGEYLRTFARDAQADELMISVQATSHEESLACLELTARGYGLDS</sequence>
<feature type="domain" description="Luciferase-like" evidence="2">
    <location>
        <begin position="24"/>
        <end position="305"/>
    </location>
</feature>
<evidence type="ECO:0000259" key="2">
    <source>
        <dbReference type="Pfam" id="PF00296"/>
    </source>
</evidence>
<dbReference type="RefSeq" id="WP_274736524.1">
    <property type="nucleotide sequence ID" value="NZ_CAUPIE010000002.1"/>
</dbReference>
<dbReference type="EMBL" id="JARBHI010000001">
    <property type="protein sequence ID" value="MDE1655596.1"/>
    <property type="molecule type" value="Genomic_DNA"/>
</dbReference>
<dbReference type="Proteomes" id="UP001219297">
    <property type="component" value="Unassembled WGS sequence"/>
</dbReference>
<dbReference type="PANTHER" id="PTHR30137">
    <property type="entry name" value="LUCIFERASE-LIKE MONOOXYGENASE"/>
    <property type="match status" value="1"/>
</dbReference>
<evidence type="ECO:0000313" key="4">
    <source>
        <dbReference type="Proteomes" id="UP001219297"/>
    </source>
</evidence>
<organism evidence="3 4">
    <name type="scientific">Actinotignum sanguinis</name>
    <dbReference type="NCBI Taxonomy" id="1445614"/>
    <lineage>
        <taxon>Bacteria</taxon>
        <taxon>Bacillati</taxon>
        <taxon>Actinomycetota</taxon>
        <taxon>Actinomycetes</taxon>
        <taxon>Actinomycetales</taxon>
        <taxon>Actinomycetaceae</taxon>
        <taxon>Actinotignum</taxon>
    </lineage>
</organism>
<gene>
    <name evidence="3" type="ORF">PWJ81_00725</name>
</gene>
<dbReference type="SUPFAM" id="SSF51679">
    <property type="entry name" value="Bacterial luciferase-like"/>
    <property type="match status" value="1"/>
</dbReference>
<dbReference type="Pfam" id="PF00296">
    <property type="entry name" value="Bac_luciferase"/>
    <property type="match status" value="1"/>
</dbReference>
<protein>
    <submittedName>
        <fullName evidence="3">LLM class flavin-dependent oxidoreductase</fullName>
    </submittedName>
</protein>
<comment type="caution">
    <text evidence="3">The sequence shown here is derived from an EMBL/GenBank/DDBJ whole genome shotgun (WGS) entry which is preliminary data.</text>
</comment>
<accession>A0ABT5V453</accession>